<dbReference type="InterPro" id="IPR022663">
    <property type="entry name" value="DapB_C"/>
</dbReference>
<dbReference type="Gene3D" id="3.30.360.10">
    <property type="entry name" value="Dihydrodipicolinate Reductase, domain 2"/>
    <property type="match status" value="1"/>
</dbReference>
<reference evidence="15" key="1">
    <citation type="submission" date="2023-06" db="EMBL/GenBank/DDBJ databases">
        <title>Robiginitalea aurantiacus sp. nov. and Algoriphagus sediminis sp. nov., isolated from coastal sediment.</title>
        <authorList>
            <person name="Zhou Z.Y."/>
            <person name="An J."/>
            <person name="Jia Y.W."/>
            <person name="Du Z.J."/>
        </authorList>
    </citation>
    <scope>NUCLEOTIDE SEQUENCE</scope>
    <source>
        <strain evidence="15">C2-7</strain>
    </source>
</reference>
<evidence type="ECO:0000256" key="10">
    <source>
        <dbReference type="ARBA" id="ARBA00049080"/>
    </source>
</evidence>
<evidence type="ECO:0000256" key="1">
    <source>
        <dbReference type="ARBA" id="ARBA00006642"/>
    </source>
</evidence>
<dbReference type="SUPFAM" id="SSF55347">
    <property type="entry name" value="Glyceraldehyde-3-phosphate dehydrogenase-like, C-terminal domain"/>
    <property type="match status" value="1"/>
</dbReference>
<comment type="catalytic activity">
    <reaction evidence="11">
        <text>(S)-2,3,4,5-tetrahydrodipicolinate + NAD(+) + H2O = (2S,4S)-4-hydroxy-2,3,4,5-tetrahydrodipicolinate + NADH + H(+)</text>
        <dbReference type="Rhea" id="RHEA:35323"/>
        <dbReference type="ChEBI" id="CHEBI:15377"/>
        <dbReference type="ChEBI" id="CHEBI:15378"/>
        <dbReference type="ChEBI" id="CHEBI:16845"/>
        <dbReference type="ChEBI" id="CHEBI:57540"/>
        <dbReference type="ChEBI" id="CHEBI:57945"/>
        <dbReference type="ChEBI" id="CHEBI:67139"/>
        <dbReference type="EC" id="1.17.1.8"/>
    </reaction>
</comment>
<dbReference type="SUPFAM" id="SSF51735">
    <property type="entry name" value="NAD(P)-binding Rossmann-fold domains"/>
    <property type="match status" value="1"/>
</dbReference>
<keyword evidence="16" id="KW-1185">Reference proteome</keyword>
<keyword evidence="3" id="KW-0521">NADP</keyword>
<protein>
    <recommendedName>
        <fullName evidence="9 12">4-hydroxy-tetrahydrodipicolinate reductase</fullName>
        <ecNumber evidence="9 12">1.17.1.8</ecNumber>
    </recommendedName>
</protein>
<gene>
    <name evidence="15" type="primary">dapB</name>
    <name evidence="15" type="ORF">QVH07_16450</name>
</gene>
<dbReference type="Gene3D" id="3.40.50.720">
    <property type="entry name" value="NAD(P)-binding Rossmann-like Domain"/>
    <property type="match status" value="1"/>
</dbReference>
<evidence type="ECO:0000256" key="2">
    <source>
        <dbReference type="ARBA" id="ARBA00022605"/>
    </source>
</evidence>
<sequence length="242" mass="26918">MKILLLGYGKMGKLISELAEKRGHEIIAKISIENVEDLDNLDPEEIDVAIEFSQPESAVSNITWAIERHIPVVAGTTGWLDEWKRVTEFVNQKSGTLFYASNFSIGVNIFFKANEYLAKLMNDTDGYSASIKEIHHTAKLDAPSGTAITTAEGIINNHKGYDSWTLTQGEPVKRNSVPVESERVDPTPGTHIVKYDSPFDLIELSHTAHSREGFVKGAVLVAEWILDKKGVLNMNDFLSFEI</sequence>
<dbReference type="PANTHER" id="PTHR20836:SF0">
    <property type="entry name" value="4-HYDROXY-TETRAHYDRODIPICOLINATE REDUCTASE 1, CHLOROPLASTIC-RELATED"/>
    <property type="match status" value="1"/>
</dbReference>
<comment type="similarity">
    <text evidence="1">Belongs to the DapB family.</text>
</comment>
<evidence type="ECO:0000259" key="14">
    <source>
        <dbReference type="Pfam" id="PF05173"/>
    </source>
</evidence>
<dbReference type="RefSeq" id="WP_290002601.1">
    <property type="nucleotide sequence ID" value="NZ_JAUEPH010000008.1"/>
</dbReference>
<keyword evidence="6" id="KW-0520">NAD</keyword>
<proteinExistence type="inferred from homology"/>
<dbReference type="InterPro" id="IPR023940">
    <property type="entry name" value="DHDPR_bac"/>
</dbReference>
<comment type="caution">
    <text evidence="15">The sequence shown here is derived from an EMBL/GenBank/DDBJ whole genome shotgun (WGS) entry which is preliminary data.</text>
</comment>
<evidence type="ECO:0000256" key="8">
    <source>
        <dbReference type="ARBA" id="ARBA00037922"/>
    </source>
</evidence>
<dbReference type="EC" id="1.17.1.8" evidence="9 12"/>
<dbReference type="InterPro" id="IPR000846">
    <property type="entry name" value="DapB_N"/>
</dbReference>
<evidence type="ECO:0000256" key="3">
    <source>
        <dbReference type="ARBA" id="ARBA00022857"/>
    </source>
</evidence>
<dbReference type="Pfam" id="PF01113">
    <property type="entry name" value="DapB_N"/>
    <property type="match status" value="1"/>
</dbReference>
<dbReference type="GO" id="GO:0008839">
    <property type="term" value="F:4-hydroxy-tetrahydrodipicolinate reductase"/>
    <property type="evidence" value="ECO:0007669"/>
    <property type="project" value="UniProtKB-EC"/>
</dbReference>
<comment type="catalytic activity">
    <reaction evidence="10">
        <text>(S)-2,3,4,5-tetrahydrodipicolinate + NADP(+) + H2O = (2S,4S)-4-hydroxy-2,3,4,5-tetrahydrodipicolinate + NADPH + H(+)</text>
        <dbReference type="Rhea" id="RHEA:35331"/>
        <dbReference type="ChEBI" id="CHEBI:15377"/>
        <dbReference type="ChEBI" id="CHEBI:15378"/>
        <dbReference type="ChEBI" id="CHEBI:16845"/>
        <dbReference type="ChEBI" id="CHEBI:57783"/>
        <dbReference type="ChEBI" id="CHEBI:58349"/>
        <dbReference type="ChEBI" id="CHEBI:67139"/>
        <dbReference type="EC" id="1.17.1.8"/>
    </reaction>
</comment>
<evidence type="ECO:0000256" key="7">
    <source>
        <dbReference type="ARBA" id="ARBA00023154"/>
    </source>
</evidence>
<comment type="pathway">
    <text evidence="8">Amino-acid biosynthesis; L-lysine biosynthesis via DAP pathway; (S)-tetrahydrodipicolinate from L-aspartate: step 4/4.</text>
</comment>
<organism evidence="15 16">
    <name type="scientific">Algoriphagus sediminis</name>
    <dbReference type="NCBI Taxonomy" id="3057113"/>
    <lineage>
        <taxon>Bacteria</taxon>
        <taxon>Pseudomonadati</taxon>
        <taxon>Bacteroidota</taxon>
        <taxon>Cytophagia</taxon>
        <taxon>Cytophagales</taxon>
        <taxon>Cyclobacteriaceae</taxon>
        <taxon>Algoriphagus</taxon>
    </lineage>
</organism>
<dbReference type="InterPro" id="IPR036291">
    <property type="entry name" value="NAD(P)-bd_dom_sf"/>
</dbReference>
<dbReference type="CDD" id="cd02274">
    <property type="entry name" value="DHDPR_N"/>
    <property type="match status" value="1"/>
</dbReference>
<dbReference type="EMBL" id="JAUEPH010000008">
    <property type="protein sequence ID" value="MDN3205753.1"/>
    <property type="molecule type" value="Genomic_DNA"/>
</dbReference>
<evidence type="ECO:0000259" key="13">
    <source>
        <dbReference type="Pfam" id="PF01113"/>
    </source>
</evidence>
<evidence type="ECO:0000313" key="15">
    <source>
        <dbReference type="EMBL" id="MDN3205753.1"/>
    </source>
</evidence>
<feature type="domain" description="Dihydrodipicolinate reductase C-terminal" evidence="14">
    <location>
        <begin position="106"/>
        <end position="238"/>
    </location>
</feature>
<keyword evidence="7" id="KW-0457">Lysine biosynthesis</keyword>
<dbReference type="NCBIfam" id="TIGR00036">
    <property type="entry name" value="dapB"/>
    <property type="match status" value="1"/>
</dbReference>
<name>A0ABT7YGZ0_9BACT</name>
<dbReference type="PIRSF" id="PIRSF000161">
    <property type="entry name" value="DHPR"/>
    <property type="match status" value="1"/>
</dbReference>
<keyword evidence="4" id="KW-0220">Diaminopimelate biosynthesis</keyword>
<evidence type="ECO:0000256" key="5">
    <source>
        <dbReference type="ARBA" id="ARBA00023002"/>
    </source>
</evidence>
<evidence type="ECO:0000313" key="16">
    <source>
        <dbReference type="Proteomes" id="UP001171916"/>
    </source>
</evidence>
<dbReference type="Pfam" id="PF05173">
    <property type="entry name" value="DapB_C"/>
    <property type="match status" value="1"/>
</dbReference>
<keyword evidence="5 15" id="KW-0560">Oxidoreductase</keyword>
<evidence type="ECO:0000256" key="12">
    <source>
        <dbReference type="NCBIfam" id="TIGR00036"/>
    </source>
</evidence>
<evidence type="ECO:0000256" key="11">
    <source>
        <dbReference type="ARBA" id="ARBA00049396"/>
    </source>
</evidence>
<dbReference type="PANTHER" id="PTHR20836">
    <property type="entry name" value="DIHYDRODIPICOLINATE REDUCTASE"/>
    <property type="match status" value="1"/>
</dbReference>
<evidence type="ECO:0000256" key="6">
    <source>
        <dbReference type="ARBA" id="ARBA00023027"/>
    </source>
</evidence>
<keyword evidence="2" id="KW-0028">Amino-acid biosynthesis</keyword>
<accession>A0ABT7YGZ0</accession>
<dbReference type="Proteomes" id="UP001171916">
    <property type="component" value="Unassembled WGS sequence"/>
</dbReference>
<feature type="domain" description="Dihydrodipicolinate reductase N-terminal" evidence="13">
    <location>
        <begin position="1"/>
        <end position="103"/>
    </location>
</feature>
<evidence type="ECO:0000256" key="4">
    <source>
        <dbReference type="ARBA" id="ARBA00022915"/>
    </source>
</evidence>
<evidence type="ECO:0000256" key="9">
    <source>
        <dbReference type="ARBA" id="ARBA00038983"/>
    </source>
</evidence>